<sequence>EEDLGRWALHPQSSHVVVAALASCAEGDAQAIALRLLEGGQDGVVALARNRFGAGVVRTLLRLPDPASQGALRLLWGAAPRLWPTRYGRTLLREVGIVPAEAPEAPEEGAPPSWRRAVRSLDGSRRPLTQESVVPGRKSWPVQHLPRWPAMAATGAPRRAVRLALVAGTAWHHGVRSKRAAAARLVPTATLNSVAQLPPPPGEVHKREHRESTQRRTARTLKIRSFNAESLRVVGRLDELLRLAENETVAIFTMQSTHMDLGMTWKTGQFEVLSLARSGKGQRDGCLIATNMTHFKSFEVRCEQVWMQGRIHGIRLRSSHSACYGLDIYTMSGYAPTNEPGRPPQGADPNALRYAHLALREALWQACRKAIGQVPARAALVRALDANAHLPPHLPLVGYAGASHKIPTISDTGHSPIDLMEDHGLLALNTSGSTKRCNGAWRSPIGSRAIRSEKRQRTVAPAELAEQAAGQTNLRKLHATARKAWKVAVDMSAAPLLRVSEAARALGKASQRFKDGETVLLRKPKGDGSSAKHDYRAISLIGLVGKSSARAAALDALRAVAHRVPPTQFGAMPGRGTRGAVAITLEGSRIFKYEGGARMTMEELRDGMCYLFRDKLAAKVAEVQAGQNYASVSVYFDPSLERVRTNRGMEAEGCAAVDASRPEFLDGLLGCHGVKLAANGSCQVEVPFQFQRLPTGKAMFEPTGAG</sequence>
<keyword evidence="3" id="KW-1185">Reference proteome</keyword>
<dbReference type="InterPro" id="IPR036691">
    <property type="entry name" value="Endo/exonu/phosph_ase_sf"/>
</dbReference>
<protein>
    <submittedName>
        <fullName evidence="2">Uncharacterized protein</fullName>
    </submittedName>
</protein>
<reference evidence="2" key="1">
    <citation type="submission" date="2023-10" db="EMBL/GenBank/DDBJ databases">
        <authorList>
            <person name="Chen Y."/>
            <person name="Shah S."/>
            <person name="Dougan E. K."/>
            <person name="Thang M."/>
            <person name="Chan C."/>
        </authorList>
    </citation>
    <scope>NUCLEOTIDE SEQUENCE [LARGE SCALE GENOMIC DNA]</scope>
</reference>
<evidence type="ECO:0000256" key="1">
    <source>
        <dbReference type="SAM" id="MobiDB-lite"/>
    </source>
</evidence>
<dbReference type="Proteomes" id="UP001189429">
    <property type="component" value="Unassembled WGS sequence"/>
</dbReference>
<accession>A0ABN9PN03</accession>
<feature type="non-terminal residue" evidence="2">
    <location>
        <position position="1"/>
    </location>
</feature>
<evidence type="ECO:0000313" key="3">
    <source>
        <dbReference type="Proteomes" id="UP001189429"/>
    </source>
</evidence>
<proteinExistence type="predicted"/>
<name>A0ABN9PN03_9DINO</name>
<evidence type="ECO:0000313" key="2">
    <source>
        <dbReference type="EMBL" id="CAK0793639.1"/>
    </source>
</evidence>
<dbReference type="EMBL" id="CAUYUJ010001003">
    <property type="protein sequence ID" value="CAK0793639.1"/>
    <property type="molecule type" value="Genomic_DNA"/>
</dbReference>
<organism evidence="2 3">
    <name type="scientific">Prorocentrum cordatum</name>
    <dbReference type="NCBI Taxonomy" id="2364126"/>
    <lineage>
        <taxon>Eukaryota</taxon>
        <taxon>Sar</taxon>
        <taxon>Alveolata</taxon>
        <taxon>Dinophyceae</taxon>
        <taxon>Prorocentrales</taxon>
        <taxon>Prorocentraceae</taxon>
        <taxon>Prorocentrum</taxon>
    </lineage>
</organism>
<feature type="region of interest" description="Disordered" evidence="1">
    <location>
        <begin position="193"/>
        <end position="217"/>
    </location>
</feature>
<gene>
    <name evidence="2" type="ORF">PCOR1329_LOCUS3880</name>
</gene>
<feature type="compositionally biased region" description="Basic and acidic residues" evidence="1">
    <location>
        <begin position="203"/>
        <end position="214"/>
    </location>
</feature>
<comment type="caution">
    <text evidence="2">The sequence shown here is derived from an EMBL/GenBank/DDBJ whole genome shotgun (WGS) entry which is preliminary data.</text>
</comment>
<dbReference type="Gene3D" id="3.60.10.10">
    <property type="entry name" value="Endonuclease/exonuclease/phosphatase"/>
    <property type="match status" value="1"/>
</dbReference>